<evidence type="ECO:0000256" key="2">
    <source>
        <dbReference type="ARBA" id="ARBA00007639"/>
    </source>
</evidence>
<evidence type="ECO:0000256" key="1">
    <source>
        <dbReference type="ARBA" id="ARBA00004196"/>
    </source>
</evidence>
<evidence type="ECO:0000313" key="6">
    <source>
        <dbReference type="Proteomes" id="UP000824041"/>
    </source>
</evidence>
<dbReference type="PANTHER" id="PTHR46847:SF1">
    <property type="entry name" value="D-ALLOSE-BINDING PERIPLASMIC PROTEIN-RELATED"/>
    <property type="match status" value="1"/>
</dbReference>
<evidence type="ECO:0000259" key="4">
    <source>
        <dbReference type="Pfam" id="PF13407"/>
    </source>
</evidence>
<evidence type="ECO:0000256" key="3">
    <source>
        <dbReference type="ARBA" id="ARBA00022729"/>
    </source>
</evidence>
<organism evidence="5 6">
    <name type="scientific">Candidatus Blautia faecigallinarum</name>
    <dbReference type="NCBI Taxonomy" id="2838488"/>
    <lineage>
        <taxon>Bacteria</taxon>
        <taxon>Bacillati</taxon>
        <taxon>Bacillota</taxon>
        <taxon>Clostridia</taxon>
        <taxon>Lachnospirales</taxon>
        <taxon>Lachnospiraceae</taxon>
        <taxon>Blautia</taxon>
    </lineage>
</organism>
<reference evidence="5" key="1">
    <citation type="journal article" date="2021" name="PeerJ">
        <title>Extensive microbial diversity within the chicken gut microbiome revealed by metagenomics and culture.</title>
        <authorList>
            <person name="Gilroy R."/>
            <person name="Ravi A."/>
            <person name="Getino M."/>
            <person name="Pursley I."/>
            <person name="Horton D.L."/>
            <person name="Alikhan N.F."/>
            <person name="Baker D."/>
            <person name="Gharbi K."/>
            <person name="Hall N."/>
            <person name="Watson M."/>
            <person name="Adriaenssens E.M."/>
            <person name="Foster-Nyarko E."/>
            <person name="Jarju S."/>
            <person name="Secka A."/>
            <person name="Antonio M."/>
            <person name="Oren A."/>
            <person name="Chaudhuri R.R."/>
            <person name="La Ragione R."/>
            <person name="Hildebrand F."/>
            <person name="Pallen M.J."/>
        </authorList>
    </citation>
    <scope>NUCLEOTIDE SEQUENCE</scope>
    <source>
        <strain evidence="5">14324</strain>
    </source>
</reference>
<evidence type="ECO:0000313" key="5">
    <source>
        <dbReference type="EMBL" id="HIZ22860.1"/>
    </source>
</evidence>
<dbReference type="PANTHER" id="PTHR46847">
    <property type="entry name" value="D-ALLOSE-BINDING PERIPLASMIC PROTEIN-RELATED"/>
    <property type="match status" value="1"/>
</dbReference>
<protein>
    <submittedName>
        <fullName evidence="5">Substrate-binding domain-containing protein</fullName>
    </submittedName>
</protein>
<comment type="caution">
    <text evidence="5">The sequence shown here is derived from an EMBL/GenBank/DDBJ whole genome shotgun (WGS) entry which is preliminary data.</text>
</comment>
<gene>
    <name evidence="5" type="ORF">IAA21_08710</name>
</gene>
<feature type="domain" description="Periplasmic binding protein" evidence="4">
    <location>
        <begin position="70"/>
        <end position="331"/>
    </location>
</feature>
<dbReference type="Gene3D" id="3.40.50.2300">
    <property type="match status" value="2"/>
</dbReference>
<name>A0A9D2IU30_9FIRM</name>
<accession>A0A9D2IU30</accession>
<sequence>MKKAAVAAAGFLLTAVLLTGCQQEKVKELIEPLIADVQTEEESETAQETEEEELSYEIDTSIPIQTGARVAVVSKSTDGEFWNLIRKGMEDAVNAVNTAYGFEKDQQIAMTFEGPGNELDVETQINILDAVIAENPDVVCLSASDMDSCQAQLEAARENGIPVVMFDSNVSETDLIRAYRGSRNTYIGEMAAYRLSTAIGKMGKVAVFSAQEKTQSAKDRVDGFLDMISNYTDIEVVEVIYQDQVEDMEAAMQEVLEKNPVLDGVFCTNADVAEIYLNMDNKGSSEGNIAMVGVDATARQQEAIKDGEEIGVVSQDPYAMGYETMWTALKATAPRKLAQIQKAVLLDPIWIDETNIDSPEVSNYLYTQ</sequence>
<dbReference type="InterPro" id="IPR028082">
    <property type="entry name" value="Peripla_BP_I"/>
</dbReference>
<dbReference type="PROSITE" id="PS51257">
    <property type="entry name" value="PROKAR_LIPOPROTEIN"/>
    <property type="match status" value="1"/>
</dbReference>
<dbReference type="AlphaFoldDB" id="A0A9D2IU30"/>
<keyword evidence="3" id="KW-0732">Signal</keyword>
<dbReference type="EMBL" id="DXBU01000119">
    <property type="protein sequence ID" value="HIZ22860.1"/>
    <property type="molecule type" value="Genomic_DNA"/>
</dbReference>
<dbReference type="SUPFAM" id="SSF53822">
    <property type="entry name" value="Periplasmic binding protein-like I"/>
    <property type="match status" value="1"/>
</dbReference>
<dbReference type="Proteomes" id="UP000824041">
    <property type="component" value="Unassembled WGS sequence"/>
</dbReference>
<dbReference type="GO" id="GO:0030246">
    <property type="term" value="F:carbohydrate binding"/>
    <property type="evidence" value="ECO:0007669"/>
    <property type="project" value="UniProtKB-ARBA"/>
</dbReference>
<proteinExistence type="inferred from homology"/>
<reference evidence="5" key="2">
    <citation type="submission" date="2021-04" db="EMBL/GenBank/DDBJ databases">
        <authorList>
            <person name="Gilroy R."/>
        </authorList>
    </citation>
    <scope>NUCLEOTIDE SEQUENCE</scope>
    <source>
        <strain evidence="5">14324</strain>
    </source>
</reference>
<dbReference type="GO" id="GO:0030313">
    <property type="term" value="C:cell envelope"/>
    <property type="evidence" value="ECO:0007669"/>
    <property type="project" value="UniProtKB-SubCell"/>
</dbReference>
<dbReference type="InterPro" id="IPR025997">
    <property type="entry name" value="SBP_2_dom"/>
</dbReference>
<dbReference type="Pfam" id="PF13407">
    <property type="entry name" value="Peripla_BP_4"/>
    <property type="match status" value="1"/>
</dbReference>
<comment type="subcellular location">
    <subcellularLocation>
        <location evidence="1">Cell envelope</location>
    </subcellularLocation>
</comment>
<comment type="similarity">
    <text evidence="2">Belongs to the bacterial solute-binding protein 2 family.</text>
</comment>